<feature type="transmembrane region" description="Helical" evidence="1">
    <location>
        <begin position="99"/>
        <end position="119"/>
    </location>
</feature>
<keyword evidence="1" id="KW-0812">Transmembrane</keyword>
<gene>
    <name evidence="2" type="ORF">LPMP_060210</name>
</gene>
<dbReference type="KEGG" id="lpan:LPMP_060210"/>
<organism evidence="2 3">
    <name type="scientific">Leishmania panamensis</name>
    <dbReference type="NCBI Taxonomy" id="5679"/>
    <lineage>
        <taxon>Eukaryota</taxon>
        <taxon>Discoba</taxon>
        <taxon>Euglenozoa</taxon>
        <taxon>Kinetoplastea</taxon>
        <taxon>Metakinetoplastina</taxon>
        <taxon>Trypanosomatida</taxon>
        <taxon>Trypanosomatidae</taxon>
        <taxon>Leishmaniinae</taxon>
        <taxon>Leishmania</taxon>
        <taxon>Leishmania guyanensis species complex</taxon>
    </lineage>
</organism>
<dbReference type="EMBL" id="CP009375">
    <property type="protein sequence ID" value="AIN95582.1"/>
    <property type="molecule type" value="Genomic_DNA"/>
</dbReference>
<feature type="transmembrane region" description="Helical" evidence="1">
    <location>
        <begin position="187"/>
        <end position="205"/>
    </location>
</feature>
<keyword evidence="1" id="KW-0472">Membrane</keyword>
<dbReference type="GeneID" id="22572227"/>
<dbReference type="eggNOG" id="ENOG502SA81">
    <property type="taxonomic scope" value="Eukaryota"/>
</dbReference>
<keyword evidence="3" id="KW-1185">Reference proteome</keyword>
<evidence type="ECO:0000313" key="2">
    <source>
        <dbReference type="EMBL" id="AIN95582.1"/>
    </source>
</evidence>
<dbReference type="OrthoDB" id="266425at2759"/>
<evidence type="ECO:0000313" key="3">
    <source>
        <dbReference type="Proteomes" id="UP000063063"/>
    </source>
</evidence>
<dbReference type="VEuPathDB" id="TriTrypDB:LPAL13_060007600"/>
<dbReference type="VEuPathDB" id="TriTrypDB:LPMP_060210"/>
<protein>
    <submittedName>
        <fullName evidence="2">Uncharacterized protein</fullName>
    </submittedName>
</protein>
<dbReference type="RefSeq" id="XP_010703904.1">
    <property type="nucleotide sequence ID" value="XM_010705602.1"/>
</dbReference>
<accession>A0A088RHZ2</accession>
<name>A0A088RHZ2_LEIPA</name>
<dbReference type="Proteomes" id="UP000063063">
    <property type="component" value="Chromosome 6"/>
</dbReference>
<sequence>MGVILNLSVYGLMIIPLVAMVKAHNLSLRKLSKLSIMMAAVQLAQSTIAMAVPPDMMGVQVSVQGALLPLVTVVFCFFTLNDTKAVKVMHLHDCGDGDVGAAVATLWCLCYTVLFRWFPWYHSLASRGFEAANLVSGAEAYLTLVTMLAMCRSFTTGSLTAAMAAWVLHVVGALAGAVAGLPVVGTALTAALMTAVSATVFCAPAERKKMKE</sequence>
<feature type="transmembrane region" description="Helical" evidence="1">
    <location>
        <begin position="163"/>
        <end position="181"/>
    </location>
</feature>
<dbReference type="AlphaFoldDB" id="A0A088RHZ2"/>
<proteinExistence type="predicted"/>
<keyword evidence="1" id="KW-1133">Transmembrane helix</keyword>
<feature type="transmembrane region" description="Helical" evidence="1">
    <location>
        <begin position="58"/>
        <end position="78"/>
    </location>
</feature>
<feature type="transmembrane region" description="Helical" evidence="1">
    <location>
        <begin position="131"/>
        <end position="151"/>
    </location>
</feature>
<feature type="transmembrane region" description="Helical" evidence="1">
    <location>
        <begin position="6"/>
        <end position="22"/>
    </location>
</feature>
<evidence type="ECO:0000256" key="1">
    <source>
        <dbReference type="SAM" id="Phobius"/>
    </source>
</evidence>
<reference evidence="2 3" key="1">
    <citation type="journal article" date="2015" name="Sci. Rep.">
        <title>The genome of Leishmania panamensis: insights into genomics of the L. (Viannia) subgenus.</title>
        <authorList>
            <person name="Llanes A."/>
            <person name="Restrepo C.M."/>
            <person name="Vecchio G.D."/>
            <person name="Anguizola F.J."/>
            <person name="Lleonart R."/>
        </authorList>
    </citation>
    <scope>NUCLEOTIDE SEQUENCE [LARGE SCALE GENOMIC DNA]</scope>
    <source>
        <strain evidence="2 3">MHOM/PA/94/PSC-1</strain>
    </source>
</reference>